<evidence type="ECO:0000313" key="12">
    <source>
        <dbReference type="EMBL" id="MBZ5963085.1"/>
    </source>
</evidence>
<gene>
    <name evidence="12" type="ORF">KIJ12_08020</name>
</gene>
<evidence type="ECO:0000256" key="9">
    <source>
        <dbReference type="ARBA" id="ARBA00022932"/>
    </source>
</evidence>
<evidence type="ECO:0000256" key="8">
    <source>
        <dbReference type="ARBA" id="ARBA00022840"/>
    </source>
</evidence>
<dbReference type="Pfam" id="PF00929">
    <property type="entry name" value="RNase_T"/>
    <property type="match status" value="1"/>
</dbReference>
<name>A0A9Q3SY34_9LACO</name>
<dbReference type="GO" id="GO:0003887">
    <property type="term" value="F:DNA-directed DNA polymerase activity"/>
    <property type="evidence" value="ECO:0007669"/>
    <property type="project" value="UniProtKB-KW"/>
</dbReference>
<accession>A0A9Q3SY34</accession>
<dbReference type="GO" id="GO:0005524">
    <property type="term" value="F:ATP binding"/>
    <property type="evidence" value="ECO:0007669"/>
    <property type="project" value="UniProtKB-KW"/>
</dbReference>
<dbReference type="InterPro" id="IPR012337">
    <property type="entry name" value="RNaseH-like_sf"/>
</dbReference>
<dbReference type="GO" id="GO:0005829">
    <property type="term" value="C:cytosol"/>
    <property type="evidence" value="ECO:0007669"/>
    <property type="project" value="TreeGrafter"/>
</dbReference>
<evidence type="ECO:0000256" key="5">
    <source>
        <dbReference type="ARBA" id="ARBA00022741"/>
    </source>
</evidence>
<keyword evidence="9" id="KW-0239">DNA-directed DNA polymerase</keyword>
<dbReference type="GO" id="GO:0045004">
    <property type="term" value="P:DNA replication proofreading"/>
    <property type="evidence" value="ECO:0007669"/>
    <property type="project" value="TreeGrafter"/>
</dbReference>
<proteinExistence type="predicted"/>
<reference evidence="12" key="1">
    <citation type="submission" date="2021-05" db="EMBL/GenBank/DDBJ databases">
        <title>Pangenome of Leuconostoc gelidum warrants species status for Leuconostoc gelidum subsp. gasicomitatum.</title>
        <authorList>
            <person name="Johansson P."/>
            <person name="Sade E."/>
            <person name="Hultman J."/>
            <person name="Auvinen P."/>
            <person name="Bjorkroth J."/>
        </authorList>
    </citation>
    <scope>NUCLEOTIDE SEQUENCE</scope>
    <source>
        <strain evidence="12">A.21.4</strain>
    </source>
</reference>
<dbReference type="PANTHER" id="PTHR30231:SF41">
    <property type="entry name" value="DNA POLYMERASE III SUBUNIT EPSILON"/>
    <property type="match status" value="1"/>
</dbReference>
<keyword evidence="3" id="KW-0235">DNA replication</keyword>
<evidence type="ECO:0000256" key="6">
    <source>
        <dbReference type="ARBA" id="ARBA00022801"/>
    </source>
</evidence>
<dbReference type="Proteomes" id="UP000752647">
    <property type="component" value="Unassembled WGS sequence"/>
</dbReference>
<dbReference type="InterPro" id="IPR027417">
    <property type="entry name" value="P-loop_NTPase"/>
</dbReference>
<dbReference type="Gene3D" id="3.40.50.300">
    <property type="entry name" value="P-loop containing nucleotide triphosphate hydrolases"/>
    <property type="match status" value="1"/>
</dbReference>
<dbReference type="PANTHER" id="PTHR30231">
    <property type="entry name" value="DNA POLYMERASE III SUBUNIT EPSILON"/>
    <property type="match status" value="1"/>
</dbReference>
<keyword evidence="7" id="KW-0269">Exonuclease</keyword>
<keyword evidence="1" id="KW-0808">Transferase</keyword>
<evidence type="ECO:0000256" key="2">
    <source>
        <dbReference type="ARBA" id="ARBA00022695"/>
    </source>
</evidence>
<dbReference type="RefSeq" id="WP_224144345.1">
    <property type="nucleotide sequence ID" value="NZ_CBCPIF010000001.1"/>
</dbReference>
<evidence type="ECO:0000259" key="11">
    <source>
        <dbReference type="PROSITE" id="PS51193"/>
    </source>
</evidence>
<dbReference type="Gene3D" id="3.30.420.10">
    <property type="entry name" value="Ribonuclease H-like superfamily/Ribonuclease H"/>
    <property type="match status" value="1"/>
</dbReference>
<keyword evidence="6" id="KW-0378">Hydrolase</keyword>
<dbReference type="SMART" id="SM00479">
    <property type="entry name" value="EXOIII"/>
    <property type="match status" value="1"/>
</dbReference>
<evidence type="ECO:0000256" key="1">
    <source>
        <dbReference type="ARBA" id="ARBA00022679"/>
    </source>
</evidence>
<keyword evidence="2" id="KW-0548">Nucleotidyltransferase</keyword>
<dbReference type="AlphaFoldDB" id="A0A9Q3SY34"/>
<dbReference type="InterPro" id="IPR006054">
    <property type="entry name" value="DnaQ"/>
</dbReference>
<dbReference type="EMBL" id="JAHBFI010000019">
    <property type="protein sequence ID" value="MBZ5963085.1"/>
    <property type="molecule type" value="Genomic_DNA"/>
</dbReference>
<dbReference type="PROSITE" id="PS51193">
    <property type="entry name" value="HELICASE_ATP_BIND_2"/>
    <property type="match status" value="1"/>
</dbReference>
<organism evidence="12 13">
    <name type="scientific">Leuconostoc gasicomitatum</name>
    <dbReference type="NCBI Taxonomy" id="115778"/>
    <lineage>
        <taxon>Bacteria</taxon>
        <taxon>Bacillati</taxon>
        <taxon>Bacillota</taxon>
        <taxon>Bacilli</taxon>
        <taxon>Lactobacillales</taxon>
        <taxon>Lactobacillaceae</taxon>
        <taxon>Leuconostoc</taxon>
        <taxon>Leuconostoc gelidum group</taxon>
    </lineage>
</organism>
<dbReference type="InterPro" id="IPR014013">
    <property type="entry name" value="Helic_SF1/SF2_ATP-bd_DinG/Rad3"/>
</dbReference>
<dbReference type="FunFam" id="3.30.420.10:FF:000045">
    <property type="entry name" value="3'-5' exonuclease DinG"/>
    <property type="match status" value="1"/>
</dbReference>
<keyword evidence="4" id="KW-0540">Nuclease</keyword>
<evidence type="ECO:0000256" key="10">
    <source>
        <dbReference type="ARBA" id="ARBA00070925"/>
    </source>
</evidence>
<evidence type="ECO:0000256" key="7">
    <source>
        <dbReference type="ARBA" id="ARBA00022839"/>
    </source>
</evidence>
<evidence type="ECO:0000256" key="4">
    <source>
        <dbReference type="ARBA" id="ARBA00022722"/>
    </source>
</evidence>
<protein>
    <recommendedName>
        <fullName evidence="10">DNA polymerase III polC-type</fullName>
    </recommendedName>
</protein>
<dbReference type="CDD" id="cd06127">
    <property type="entry name" value="DEDDh"/>
    <property type="match status" value="1"/>
</dbReference>
<dbReference type="GO" id="GO:0008408">
    <property type="term" value="F:3'-5' exonuclease activity"/>
    <property type="evidence" value="ECO:0007669"/>
    <property type="project" value="TreeGrafter"/>
</dbReference>
<comment type="caution">
    <text evidence="12">The sequence shown here is derived from an EMBL/GenBank/DDBJ whole genome shotgun (WGS) entry which is preliminary data.</text>
</comment>
<keyword evidence="8" id="KW-0067">ATP-binding</keyword>
<dbReference type="InterPro" id="IPR013520">
    <property type="entry name" value="Ribonucl_H"/>
</dbReference>
<evidence type="ECO:0000256" key="3">
    <source>
        <dbReference type="ARBA" id="ARBA00022705"/>
    </source>
</evidence>
<dbReference type="NCBIfam" id="TIGR00573">
    <property type="entry name" value="dnaq"/>
    <property type="match status" value="1"/>
</dbReference>
<evidence type="ECO:0000313" key="13">
    <source>
        <dbReference type="Proteomes" id="UP000752647"/>
    </source>
</evidence>
<dbReference type="GO" id="GO:0003677">
    <property type="term" value="F:DNA binding"/>
    <property type="evidence" value="ECO:0007669"/>
    <property type="project" value="InterPro"/>
</dbReference>
<sequence>MNANETFVVVDLETTGQSVTKGGRIIQIGMTFIKQRRIVDHFESFVNPGQLIDRNIQQLTHIAQKDVKNAPYFEELAPMLQNLLNNTIIIAHNVNFDYPYLNDEFRRTGFPELTSSAIDTVQLAQILLPTAPGYRLVDLTTYLDITLNNAHRANADAHATARLFLKLWQRAEQLPAIVLKQLQDGQWPFLRETQNFLKIIKANGQREDIELSRNVAIRQPPQTTVSASQQNFPKYPTSTQEKAYIFGHWLTANDAQNSLMNRVNEFVVKRSDGILTVLTAPKIGKTLGYLMPLVLDAKSRPVVLLTNDSSLQSQQLVLVKKLTKLLDIKLNTAILYDPAEYIDLDRFADALNISTDASQTQFFKARILVWLTQTKTGLLREIQVGTQNIDMLSDIQGDTESQYFKQAQANANVSDVIIMNFESYFNQEQYLRATRKIDKWPVVVMETPSQFVTNLQNYFHVDLNLTQVQNVLKNLSHQEIVGLSHKQRVFIKQSLSEAFKLIKQINHEDNKVPNLKRIERLLTIMAHLTDIIKIGDTQVPCELTQGKGQLIKIKRLQKQSDVISSVEIQNINEQQQVVVSFDVLDRRIYQEKFIVHIHKLLIVSEYLDNQVSEFLRDAPKNITVERDFIHNNAIPVRIIQMQKSSPIVHLQAITQQNVGEILIILPDIERVNHWYQKIKRTVTTQYSIVAESITGSLEKIQRQSHPEQANIVIVTAKIFSTMWLRDQEVPAVVIVPERLVWQPVSRLALVLTQMQRHQAPLLITQLNAMQRNRFKAQIKVVPHFDVKNNLIQQYNQILKDV</sequence>
<dbReference type="SUPFAM" id="SSF53098">
    <property type="entry name" value="Ribonuclease H-like"/>
    <property type="match status" value="1"/>
</dbReference>
<dbReference type="InterPro" id="IPR036397">
    <property type="entry name" value="RNaseH_sf"/>
</dbReference>
<keyword evidence="5" id="KW-0547">Nucleotide-binding</keyword>
<feature type="domain" description="Helicase ATP-binding" evidence="11">
    <location>
        <begin position="242"/>
        <end position="514"/>
    </location>
</feature>